<name>A0A6A6RYU8_9PLEO</name>
<dbReference type="EMBL" id="MU006784">
    <property type="protein sequence ID" value="KAF2640510.1"/>
    <property type="molecule type" value="Genomic_DNA"/>
</dbReference>
<feature type="signal peptide" evidence="1">
    <location>
        <begin position="1"/>
        <end position="20"/>
    </location>
</feature>
<gene>
    <name evidence="2" type="ORF">P280DRAFT_469269</name>
</gene>
<dbReference type="AlphaFoldDB" id="A0A6A6RYU8"/>
<dbReference type="Proteomes" id="UP000799753">
    <property type="component" value="Unassembled WGS sequence"/>
</dbReference>
<evidence type="ECO:0000313" key="3">
    <source>
        <dbReference type="Proteomes" id="UP000799753"/>
    </source>
</evidence>
<keyword evidence="1" id="KW-0732">Signal</keyword>
<feature type="chain" id="PRO_5025449879" evidence="1">
    <location>
        <begin position="21"/>
        <end position="219"/>
    </location>
</feature>
<reference evidence="2" key="1">
    <citation type="journal article" date="2020" name="Stud. Mycol.">
        <title>101 Dothideomycetes genomes: a test case for predicting lifestyles and emergence of pathogens.</title>
        <authorList>
            <person name="Haridas S."/>
            <person name="Albert R."/>
            <person name="Binder M."/>
            <person name="Bloem J."/>
            <person name="Labutti K."/>
            <person name="Salamov A."/>
            <person name="Andreopoulos B."/>
            <person name="Baker S."/>
            <person name="Barry K."/>
            <person name="Bills G."/>
            <person name="Bluhm B."/>
            <person name="Cannon C."/>
            <person name="Castanera R."/>
            <person name="Culley D."/>
            <person name="Daum C."/>
            <person name="Ezra D."/>
            <person name="Gonzalez J."/>
            <person name="Henrissat B."/>
            <person name="Kuo A."/>
            <person name="Liang C."/>
            <person name="Lipzen A."/>
            <person name="Lutzoni F."/>
            <person name="Magnuson J."/>
            <person name="Mondo S."/>
            <person name="Nolan M."/>
            <person name="Ohm R."/>
            <person name="Pangilinan J."/>
            <person name="Park H.-J."/>
            <person name="Ramirez L."/>
            <person name="Alfaro M."/>
            <person name="Sun H."/>
            <person name="Tritt A."/>
            <person name="Yoshinaga Y."/>
            <person name="Zwiers L.-H."/>
            <person name="Turgeon B."/>
            <person name="Goodwin S."/>
            <person name="Spatafora J."/>
            <person name="Crous P."/>
            <person name="Grigoriev I."/>
        </authorList>
    </citation>
    <scope>NUCLEOTIDE SEQUENCE</scope>
    <source>
        <strain evidence="2">CBS 473.64</strain>
    </source>
</reference>
<accession>A0A6A6RYU8</accession>
<organism evidence="2 3">
    <name type="scientific">Massarina eburnea CBS 473.64</name>
    <dbReference type="NCBI Taxonomy" id="1395130"/>
    <lineage>
        <taxon>Eukaryota</taxon>
        <taxon>Fungi</taxon>
        <taxon>Dikarya</taxon>
        <taxon>Ascomycota</taxon>
        <taxon>Pezizomycotina</taxon>
        <taxon>Dothideomycetes</taxon>
        <taxon>Pleosporomycetidae</taxon>
        <taxon>Pleosporales</taxon>
        <taxon>Massarineae</taxon>
        <taxon>Massarinaceae</taxon>
        <taxon>Massarina</taxon>
    </lineage>
</organism>
<protein>
    <submittedName>
        <fullName evidence="2">Uncharacterized protein</fullName>
    </submittedName>
</protein>
<sequence length="219" mass="23429">MKLPIILFSALSVAISSVLAVDGASPSSLAPPATSFPVFSAIPPSLVHSYTPSGSKRTETPQPDINPDEVLGCKLPEGCDDSDKAASVTTWTLPSGTHLPEGCYNKMPYPLNIQYCYSLLSATPGMWAASLEESLTRKASFKIPPPKPSHKIPHPHIITKKSRAIPVSTSKTMFVNPIRPSDIPSTFAIPVSTSKTMFVNPIRPSDVPSTFATEVASRK</sequence>
<proteinExistence type="predicted"/>
<evidence type="ECO:0000313" key="2">
    <source>
        <dbReference type="EMBL" id="KAF2640510.1"/>
    </source>
</evidence>
<evidence type="ECO:0000256" key="1">
    <source>
        <dbReference type="SAM" id="SignalP"/>
    </source>
</evidence>
<keyword evidence="3" id="KW-1185">Reference proteome</keyword>